<name>A0A7R9ITF6_9NEOP</name>
<gene>
    <name evidence="1" type="ORF">TTEB3V08_LOCUS12254</name>
</gene>
<dbReference type="EMBL" id="OE013268">
    <property type="protein sequence ID" value="CAD7464375.1"/>
    <property type="molecule type" value="Genomic_DNA"/>
</dbReference>
<sequence length="9" mass="1201">MIYRMVQNF</sequence>
<reference evidence="1" key="1">
    <citation type="submission" date="2020-11" db="EMBL/GenBank/DDBJ databases">
        <authorList>
            <person name="Tran Van P."/>
        </authorList>
    </citation>
    <scope>NUCLEOTIDE SEQUENCE</scope>
</reference>
<organism evidence="1">
    <name type="scientific">Timema tahoe</name>
    <dbReference type="NCBI Taxonomy" id="61484"/>
    <lineage>
        <taxon>Eukaryota</taxon>
        <taxon>Metazoa</taxon>
        <taxon>Ecdysozoa</taxon>
        <taxon>Arthropoda</taxon>
        <taxon>Hexapoda</taxon>
        <taxon>Insecta</taxon>
        <taxon>Pterygota</taxon>
        <taxon>Neoptera</taxon>
        <taxon>Polyneoptera</taxon>
        <taxon>Phasmatodea</taxon>
        <taxon>Timematodea</taxon>
        <taxon>Timematoidea</taxon>
        <taxon>Timematidae</taxon>
        <taxon>Timema</taxon>
    </lineage>
</organism>
<protein>
    <submittedName>
        <fullName evidence="1">Uncharacterized protein</fullName>
    </submittedName>
</protein>
<proteinExistence type="predicted"/>
<accession>A0A7R9ITF6</accession>
<evidence type="ECO:0000313" key="1">
    <source>
        <dbReference type="EMBL" id="CAD7464375.1"/>
    </source>
</evidence>